<dbReference type="EMBL" id="MN062189">
    <property type="protein sequence ID" value="QEG09479.1"/>
    <property type="molecule type" value="Genomic_DNA"/>
</dbReference>
<dbReference type="GO" id="GO:0003678">
    <property type="term" value="F:DNA helicase activity"/>
    <property type="evidence" value="ECO:0007669"/>
    <property type="project" value="UniProtKB-ARBA"/>
</dbReference>
<evidence type="ECO:0000256" key="2">
    <source>
        <dbReference type="ARBA" id="ARBA00022840"/>
    </source>
</evidence>
<keyword evidence="4" id="KW-0378">Hydrolase</keyword>
<proteinExistence type="predicted"/>
<feature type="domain" description="UvrD-like helicase C-terminal" evidence="3">
    <location>
        <begin position="334"/>
        <end position="377"/>
    </location>
</feature>
<dbReference type="Gene3D" id="3.40.50.300">
    <property type="entry name" value="P-loop containing nucleotide triphosphate hydrolases"/>
    <property type="match status" value="2"/>
</dbReference>
<dbReference type="InterPro" id="IPR027417">
    <property type="entry name" value="P-loop_NTPase"/>
</dbReference>
<dbReference type="PANTHER" id="PTHR43788:SF6">
    <property type="entry name" value="DNA HELICASE B"/>
    <property type="match status" value="1"/>
</dbReference>
<keyword evidence="4" id="KW-0347">Helicase</keyword>
<dbReference type="Proteomes" id="UP000322680">
    <property type="component" value="Segment"/>
</dbReference>
<dbReference type="Pfam" id="PF13604">
    <property type="entry name" value="AAA_30"/>
    <property type="match status" value="1"/>
</dbReference>
<protein>
    <submittedName>
        <fullName evidence="4">DNA helicase</fullName>
    </submittedName>
</protein>
<evidence type="ECO:0000313" key="5">
    <source>
        <dbReference type="Proteomes" id="UP000322680"/>
    </source>
</evidence>
<dbReference type="InterPro" id="IPR027785">
    <property type="entry name" value="UvrD-like_helicase_C"/>
</dbReference>
<keyword evidence="5" id="KW-1185">Reference proteome</keyword>
<dbReference type="Pfam" id="PF13538">
    <property type="entry name" value="UvrD_C_2"/>
    <property type="match status" value="1"/>
</dbReference>
<reference evidence="5" key="1">
    <citation type="submission" date="2019-06" db="EMBL/GenBank/DDBJ databases">
        <title>Complete Genome Sequence of Serratia marcescens Myophage MyoSmar.</title>
        <authorList>
            <person name="Cooper S."/>
            <person name="Nguyen Q."/>
            <person name="Newkirk H."/>
            <person name="Liu M."/>
            <person name="Cahill J."/>
            <person name="Ramsey J."/>
        </authorList>
    </citation>
    <scope>NUCLEOTIDE SEQUENCE [LARGE SCALE GENOMIC DNA]</scope>
</reference>
<accession>A0A5B9N7B1</accession>
<dbReference type="PANTHER" id="PTHR43788">
    <property type="entry name" value="DNA2/NAM7 HELICASE FAMILY MEMBER"/>
    <property type="match status" value="1"/>
</dbReference>
<keyword evidence="2" id="KW-0067">ATP-binding</keyword>
<evidence type="ECO:0000313" key="4">
    <source>
        <dbReference type="EMBL" id="QEG09479.1"/>
    </source>
</evidence>
<evidence type="ECO:0000259" key="3">
    <source>
        <dbReference type="Pfam" id="PF13538"/>
    </source>
</evidence>
<dbReference type="SUPFAM" id="SSF52540">
    <property type="entry name" value="P-loop containing nucleoside triphosphate hydrolases"/>
    <property type="match status" value="2"/>
</dbReference>
<sequence>MSDLILNPQQDAAVKDAVQWYKGFRDGRHRLKVYFLSGYAGTGKTTVAKLVATRCAGDRVVFIAPTGKAASRLRLKGAPNATTLHSFLYRVVGETIDDEPIFVSKGTLDVRPLLIVLDEACMVSEWDVNNLLALNIPILALGDIGQVEPVKGKAYFKEGRENSLLEQIMRQGEESNIIRASFFVRKGGRLPVREYDDVKVRIGRPTQRDILNHTGEDSVMLCAYNSTRNYLNTRARVALGYSGRVPAIGEKVICTFNQHTCGFFNGEQGIVLGYEELNIEEAAKQENEGLSWIVLRSLTDGREFKAFFNINCFEADEYEIRQMHQKAKGGFDFGYALTIHKSQGSEWDNVLLMEETLPASPYHKLMYTGITRAAKNLMFFRKN</sequence>
<gene>
    <name evidence="4" type="ORF">CPT_MyoSmar_030</name>
</gene>
<dbReference type="InterPro" id="IPR050534">
    <property type="entry name" value="Coronavir_polyprotein_1ab"/>
</dbReference>
<organism evidence="4 5">
    <name type="scientific">Serratia phage MyoSmar</name>
    <dbReference type="NCBI Taxonomy" id="2596673"/>
    <lineage>
        <taxon>Viruses</taxon>
        <taxon>Duplodnaviria</taxon>
        <taxon>Heunggongvirae</taxon>
        <taxon>Uroviricota</taxon>
        <taxon>Caudoviricetes</taxon>
        <taxon>Lindbergviridae</taxon>
        <taxon>Myosmarvirus</taxon>
        <taxon>Myosmarvirus myosmar</taxon>
    </lineage>
</organism>
<dbReference type="GO" id="GO:0005524">
    <property type="term" value="F:ATP binding"/>
    <property type="evidence" value="ECO:0007669"/>
    <property type="project" value="UniProtKB-KW"/>
</dbReference>
<name>A0A5B9N7B1_9CAUD</name>
<dbReference type="CDD" id="cd18809">
    <property type="entry name" value="SF1_C_RecD"/>
    <property type="match status" value="1"/>
</dbReference>
<evidence type="ECO:0000256" key="1">
    <source>
        <dbReference type="ARBA" id="ARBA00022741"/>
    </source>
</evidence>
<keyword evidence="1" id="KW-0547">Nucleotide-binding</keyword>